<dbReference type="Proteomes" id="UP001142489">
    <property type="component" value="Unassembled WGS sequence"/>
</dbReference>
<reference evidence="1" key="1">
    <citation type="journal article" date="2023" name="DNA Res.">
        <title>Chromosome-level genome assembly of Phrynocephalus forsythii using third-generation DNA sequencing and Hi-C analysis.</title>
        <authorList>
            <person name="Qi Y."/>
            <person name="Zhao W."/>
            <person name="Zhao Y."/>
            <person name="Niu C."/>
            <person name="Cao S."/>
            <person name="Zhang Y."/>
        </authorList>
    </citation>
    <scope>NUCLEOTIDE SEQUENCE</scope>
    <source>
        <tissue evidence="1">Muscle</tissue>
    </source>
</reference>
<evidence type="ECO:0000313" key="2">
    <source>
        <dbReference type="Proteomes" id="UP001142489"/>
    </source>
</evidence>
<organism evidence="1 2">
    <name type="scientific">Phrynocephalus forsythii</name>
    <dbReference type="NCBI Taxonomy" id="171643"/>
    <lineage>
        <taxon>Eukaryota</taxon>
        <taxon>Metazoa</taxon>
        <taxon>Chordata</taxon>
        <taxon>Craniata</taxon>
        <taxon>Vertebrata</taxon>
        <taxon>Euteleostomi</taxon>
        <taxon>Lepidosauria</taxon>
        <taxon>Squamata</taxon>
        <taxon>Bifurcata</taxon>
        <taxon>Unidentata</taxon>
        <taxon>Episquamata</taxon>
        <taxon>Toxicofera</taxon>
        <taxon>Iguania</taxon>
        <taxon>Acrodonta</taxon>
        <taxon>Agamidae</taxon>
        <taxon>Agaminae</taxon>
        <taxon>Phrynocephalus</taxon>
    </lineage>
</organism>
<comment type="caution">
    <text evidence="1">The sequence shown here is derived from an EMBL/GenBank/DDBJ whole genome shotgun (WGS) entry which is preliminary data.</text>
</comment>
<proteinExistence type="predicted"/>
<keyword evidence="2" id="KW-1185">Reference proteome</keyword>
<sequence length="78" mass="8327">MGKGRVGILKHTYTKNGKEQLANSHCTKAANWKACEAPVTSLTKTLLENNTKNAQGEICLTDEIGSVDNDPADNGVLV</sequence>
<evidence type="ECO:0000313" key="1">
    <source>
        <dbReference type="EMBL" id="KAJ7309564.1"/>
    </source>
</evidence>
<dbReference type="AlphaFoldDB" id="A0A9Q0XC41"/>
<dbReference type="EMBL" id="JAPFRF010000016">
    <property type="protein sequence ID" value="KAJ7309564.1"/>
    <property type="molecule type" value="Genomic_DNA"/>
</dbReference>
<accession>A0A9Q0XC41</accession>
<gene>
    <name evidence="1" type="ORF">JRQ81_007614</name>
</gene>
<name>A0A9Q0XC41_9SAUR</name>
<protein>
    <submittedName>
        <fullName evidence="1">Uncharacterized protein</fullName>
    </submittedName>
</protein>